<proteinExistence type="predicted"/>
<reference evidence="1 2" key="1">
    <citation type="submission" date="2014-03" db="EMBL/GenBank/DDBJ databases">
        <authorList>
            <person name="Churilla B.M."/>
            <person name="Abrahim M.R."/>
            <person name="Burke K.A."/>
            <person name="Yu V.J."/>
            <person name="Adkins N.L."/>
            <person name="Cohen K.L."/>
            <person name="Colicchio M.A."/>
            <person name="Fasoranti T.O."/>
            <person name="Genkil J.S."/>
            <person name="Kramer Z.J."/>
            <person name="Prout A.K."/>
            <person name="Schafer C.E."/>
            <person name="Schwarz A.G."/>
            <person name="Tish M."/>
            <person name="Vispute N."/>
            <person name="Wilkes K.E."/>
            <person name="Williams C.R."/>
            <person name="Xiao X."/>
            <person name="Yoder B.A."/>
            <person name="Lapin J.S."/>
            <person name="Ott C.T."/>
            <person name="Walburn T.D."/>
            <person name="Bradley K.W."/>
            <person name="Clarke D.Q."/>
            <person name="Lewis M.F."/>
            <person name="Barker L.P."/>
            <person name="Bailey C."/>
            <person name="Asai D.J."/>
            <person name="Bowman C.A."/>
            <person name="Russell D.A."/>
            <person name="Pope W.H."/>
            <person name="Jacobs-Sera D."/>
            <person name="Hendrix R.W."/>
            <person name="Hatfull G.F."/>
        </authorList>
    </citation>
    <scope>NUCLEOTIDE SEQUENCE [LARGE SCALE GENOMIC DNA]</scope>
</reference>
<gene>
    <name evidence="1" type="primary">250</name>
    <name evidence="1" type="ORF">PBI_WILLIS_250</name>
</gene>
<evidence type="ECO:0000313" key="1">
    <source>
        <dbReference type="EMBL" id="AID18296.1"/>
    </source>
</evidence>
<accession>A0A068CC53</accession>
<name>A0A068CC53_9CAUD</name>
<dbReference type="EMBL" id="KJ595575">
    <property type="protein sequence ID" value="AID18296.1"/>
    <property type="molecule type" value="Genomic_DNA"/>
</dbReference>
<organism evidence="1 2">
    <name type="scientific">Mycobacterium phage Willis</name>
    <dbReference type="NCBI Taxonomy" id="1486404"/>
    <lineage>
        <taxon>Viruses</taxon>
        <taxon>Duplodnaviria</taxon>
        <taxon>Heunggongvirae</taxon>
        <taxon>Uroviricota</taxon>
        <taxon>Caudoviricetes</taxon>
        <taxon>Ceeclamvirinae</taxon>
        <taxon>Bixzunavirus</taxon>
        <taxon>Bixzunavirus Bxz1</taxon>
    </lineage>
</organism>
<dbReference type="Proteomes" id="UP000027390">
    <property type="component" value="Segment"/>
</dbReference>
<evidence type="ECO:0000313" key="2">
    <source>
        <dbReference type="Proteomes" id="UP000027390"/>
    </source>
</evidence>
<sequence>MAGLLYIGKTPSASADVETRKDVETVLTGGVSRGYVDTRVATLSAAKATKVYTDTQDSQYATPDYYTSRDALLVPNSAKGAANGVASLDATTKVPNAQVPILGLGMARGPIGPNDVNFAGTTGVTPLKIAQWNVGALPITCQLMAFAQCSVQSVGGRPVVEIRAGNSTQTTYASQTLIALGYGDSFYNDFQMIHVTPVAANGEGQDGNQDAWAATTNLLVNMWLYDDGGGQSSIATGLIYTASLFLMRTAL</sequence>
<protein>
    <submittedName>
        <fullName evidence="1">Uncharacterized protein</fullName>
    </submittedName>
</protein>